<dbReference type="PRINTS" id="PR00344">
    <property type="entry name" value="BCTRLSENSOR"/>
</dbReference>
<evidence type="ECO:0000313" key="12">
    <source>
        <dbReference type="Proteomes" id="UP000428328"/>
    </source>
</evidence>
<dbReference type="CDD" id="cd00082">
    <property type="entry name" value="HisKA"/>
    <property type="match status" value="1"/>
</dbReference>
<dbReference type="SUPFAM" id="SSF47384">
    <property type="entry name" value="Homodimeric domain of signal transducing histidine kinase"/>
    <property type="match status" value="1"/>
</dbReference>
<dbReference type="SMART" id="SM00387">
    <property type="entry name" value="HATPase_c"/>
    <property type="match status" value="1"/>
</dbReference>
<protein>
    <recommendedName>
        <fullName evidence="2">histidine kinase</fullName>
        <ecNumber evidence="2">2.7.13.3</ecNumber>
    </recommendedName>
</protein>
<dbReference type="InterPro" id="IPR013656">
    <property type="entry name" value="PAS_4"/>
</dbReference>
<evidence type="ECO:0000313" key="11">
    <source>
        <dbReference type="EMBL" id="QGY38650.1"/>
    </source>
</evidence>
<dbReference type="Pfam" id="PF00512">
    <property type="entry name" value="HisKA"/>
    <property type="match status" value="1"/>
</dbReference>
<evidence type="ECO:0000256" key="7">
    <source>
        <dbReference type="ARBA" id="ARBA00022840"/>
    </source>
</evidence>
<dbReference type="Pfam" id="PF02518">
    <property type="entry name" value="HATPase_c"/>
    <property type="match status" value="1"/>
</dbReference>
<dbReference type="PROSITE" id="PS50109">
    <property type="entry name" value="HIS_KIN"/>
    <property type="match status" value="1"/>
</dbReference>
<dbReference type="InterPro" id="IPR000014">
    <property type="entry name" value="PAS"/>
</dbReference>
<keyword evidence="4" id="KW-0808">Transferase</keyword>
<evidence type="ECO:0000259" key="10">
    <source>
        <dbReference type="PROSITE" id="PS50109"/>
    </source>
</evidence>
<keyword evidence="5" id="KW-0547">Nucleotide-binding</keyword>
<dbReference type="EMBL" id="CP046400">
    <property type="protein sequence ID" value="QGY38650.1"/>
    <property type="molecule type" value="Genomic_DNA"/>
</dbReference>
<gene>
    <name evidence="11" type="ORF">GM415_00335</name>
</gene>
<evidence type="ECO:0000256" key="5">
    <source>
        <dbReference type="ARBA" id="ARBA00022741"/>
    </source>
</evidence>
<dbReference type="RefSeq" id="WP_158945658.1">
    <property type="nucleotide sequence ID" value="NZ_CP046400.1"/>
</dbReference>
<dbReference type="InterPro" id="IPR003661">
    <property type="entry name" value="HisK_dim/P_dom"/>
</dbReference>
<evidence type="ECO:0000256" key="9">
    <source>
        <dbReference type="SAM" id="Coils"/>
    </source>
</evidence>
<dbReference type="KEGG" id="psel:GM415_00335"/>
<dbReference type="InterPro" id="IPR035965">
    <property type="entry name" value="PAS-like_dom_sf"/>
</dbReference>
<dbReference type="Gene3D" id="3.30.450.20">
    <property type="entry name" value="PAS domain"/>
    <property type="match status" value="1"/>
</dbReference>
<dbReference type="SMART" id="SM00388">
    <property type="entry name" value="HisKA"/>
    <property type="match status" value="1"/>
</dbReference>
<dbReference type="PANTHER" id="PTHR43065">
    <property type="entry name" value="SENSOR HISTIDINE KINASE"/>
    <property type="match status" value="1"/>
</dbReference>
<evidence type="ECO:0000256" key="1">
    <source>
        <dbReference type="ARBA" id="ARBA00000085"/>
    </source>
</evidence>
<name>A0A6I6JC78_9BACT</name>
<accession>A0A6I6JC78</accession>
<dbReference type="InterPro" id="IPR036890">
    <property type="entry name" value="HATPase_C_sf"/>
</dbReference>
<keyword evidence="3" id="KW-0597">Phosphoprotein</keyword>
<keyword evidence="6" id="KW-0418">Kinase</keyword>
<dbReference type="Gene3D" id="1.10.287.130">
    <property type="match status" value="1"/>
</dbReference>
<dbReference type="AlphaFoldDB" id="A0A6I6JC78"/>
<evidence type="ECO:0000256" key="8">
    <source>
        <dbReference type="ARBA" id="ARBA00023012"/>
    </source>
</evidence>
<reference evidence="11 12" key="1">
    <citation type="submission" date="2019-11" db="EMBL/GenBank/DDBJ databases">
        <authorList>
            <person name="Zheng R.K."/>
            <person name="Sun C.M."/>
        </authorList>
    </citation>
    <scope>NUCLEOTIDE SEQUENCE [LARGE SCALE GENOMIC DNA]</scope>
    <source>
        <strain evidence="11 12">SRB007</strain>
    </source>
</reference>
<dbReference type="InterPro" id="IPR003594">
    <property type="entry name" value="HATPase_dom"/>
</dbReference>
<organism evidence="11 12">
    <name type="scientific">Pseudodesulfovibrio cashew</name>
    <dbReference type="NCBI Taxonomy" id="2678688"/>
    <lineage>
        <taxon>Bacteria</taxon>
        <taxon>Pseudomonadati</taxon>
        <taxon>Thermodesulfobacteriota</taxon>
        <taxon>Desulfovibrionia</taxon>
        <taxon>Desulfovibrionales</taxon>
        <taxon>Desulfovibrionaceae</taxon>
    </lineage>
</organism>
<dbReference type="PANTHER" id="PTHR43065:SF10">
    <property type="entry name" value="PEROXIDE STRESS-ACTIVATED HISTIDINE KINASE MAK3"/>
    <property type="match status" value="1"/>
</dbReference>
<dbReference type="Proteomes" id="UP000428328">
    <property type="component" value="Chromosome"/>
</dbReference>
<keyword evidence="8" id="KW-0902">Two-component regulatory system</keyword>
<dbReference type="InterPro" id="IPR004358">
    <property type="entry name" value="Sig_transdc_His_kin-like_C"/>
</dbReference>
<feature type="coiled-coil region" evidence="9">
    <location>
        <begin position="32"/>
        <end position="59"/>
    </location>
</feature>
<proteinExistence type="predicted"/>
<dbReference type="GO" id="GO:0005524">
    <property type="term" value="F:ATP binding"/>
    <property type="evidence" value="ECO:0007669"/>
    <property type="project" value="UniProtKB-KW"/>
</dbReference>
<dbReference type="SUPFAM" id="SSF55785">
    <property type="entry name" value="PYP-like sensor domain (PAS domain)"/>
    <property type="match status" value="1"/>
</dbReference>
<dbReference type="SUPFAM" id="SSF55874">
    <property type="entry name" value="ATPase domain of HSP90 chaperone/DNA topoisomerase II/histidine kinase"/>
    <property type="match status" value="1"/>
</dbReference>
<evidence type="ECO:0000256" key="6">
    <source>
        <dbReference type="ARBA" id="ARBA00022777"/>
    </source>
</evidence>
<dbReference type="Gene3D" id="3.30.565.10">
    <property type="entry name" value="Histidine kinase-like ATPase, C-terminal domain"/>
    <property type="match status" value="1"/>
</dbReference>
<feature type="domain" description="Histidine kinase" evidence="10">
    <location>
        <begin position="189"/>
        <end position="413"/>
    </location>
</feature>
<keyword evidence="12" id="KW-1185">Reference proteome</keyword>
<evidence type="ECO:0000256" key="3">
    <source>
        <dbReference type="ARBA" id="ARBA00022553"/>
    </source>
</evidence>
<keyword evidence="7" id="KW-0067">ATP-binding</keyword>
<dbReference type="InterPro" id="IPR005467">
    <property type="entry name" value="His_kinase_dom"/>
</dbReference>
<keyword evidence="9" id="KW-0175">Coiled coil</keyword>
<dbReference type="InterPro" id="IPR036097">
    <property type="entry name" value="HisK_dim/P_sf"/>
</dbReference>
<dbReference type="GO" id="GO:0000155">
    <property type="term" value="F:phosphorelay sensor kinase activity"/>
    <property type="evidence" value="ECO:0007669"/>
    <property type="project" value="InterPro"/>
</dbReference>
<dbReference type="CDD" id="cd00130">
    <property type="entry name" value="PAS"/>
    <property type="match status" value="1"/>
</dbReference>
<dbReference type="Pfam" id="PF08448">
    <property type="entry name" value="PAS_4"/>
    <property type="match status" value="1"/>
</dbReference>
<evidence type="ECO:0000256" key="4">
    <source>
        <dbReference type="ARBA" id="ARBA00022679"/>
    </source>
</evidence>
<sequence>MTRHGSDEGGGRGRKAGIEDIIGIDSIKLGFFKEVQKTINELKASNIELEQKRRDVQDILNGIPDVVAVVSPDYRLLSVNNAFFETYRSPDDPLGEPCYKVFKGADGPCSPCPLLMARKEGKKVCRQLQIMQVDGENRQIECSAALMSGTEGNPDKVLLLHRDVTMEKQYQAKYFQAERMATIGVLAEGVAHEINNPLTSIRGFAEALSGYMGRLGSCLREGEECTDLLEVFAEYLDIVLKECNRCSEIVQNLLSFGHRDVRAMTIVNVNNIILNCLKLLHPRLSALPPGIISLSLSDEEPCVMGHPGELMQVALNLILNALYAVRESGSITIDSEVEGSMVLLRVIDTGHGIAQENIDKLFEPFFTTKPPGQGIGVGLSTCYNIIKKHGGEITASSEEGEGAVFEVILPFFSE</sequence>
<dbReference type="EC" id="2.7.13.3" evidence="2"/>
<evidence type="ECO:0000256" key="2">
    <source>
        <dbReference type="ARBA" id="ARBA00012438"/>
    </source>
</evidence>
<comment type="catalytic activity">
    <reaction evidence="1">
        <text>ATP + protein L-histidine = ADP + protein N-phospho-L-histidine.</text>
        <dbReference type="EC" id="2.7.13.3"/>
    </reaction>
</comment>